<evidence type="ECO:0000259" key="1">
    <source>
        <dbReference type="Pfam" id="PF04230"/>
    </source>
</evidence>
<evidence type="ECO:0000313" key="2">
    <source>
        <dbReference type="EMBL" id="RHC13347.1"/>
    </source>
</evidence>
<reference evidence="2 3" key="1">
    <citation type="submission" date="2018-08" db="EMBL/GenBank/DDBJ databases">
        <title>A genome reference for cultivated species of the human gut microbiota.</title>
        <authorList>
            <person name="Zou Y."/>
            <person name="Xue W."/>
            <person name="Luo G."/>
        </authorList>
    </citation>
    <scope>NUCLEOTIDE SEQUENCE [LARGE SCALE GENOMIC DNA]</scope>
    <source>
        <strain evidence="2 3">AM37-3BH</strain>
    </source>
</reference>
<accession>A0A413YWD4</accession>
<keyword evidence="2" id="KW-0808">Transferase</keyword>
<sequence length="403" mass="46724">MRTYMIGIITLYYNNYNIGGLLQAYALQKTLEDNGIESEQLSVWHYKKETVSFRRKLTSKAIRMIKNPAAEIKATKHNREMEWRKNVISADIEKRQKHMRAFMQEIPHSSQIYTPDNIKESLKDYSGYIVGSDQVWNDDYIDKNNMMINMLQFVPDDYPKISYAASIGKNSGFKDWFVEMLGGLKHFDSVSVREKSAADIIKQYTGIDSQVVLDPTLMLTDEDWKALVHKEDNKSEKTPYIFTYFLGQDKANREFAEELSKKTSMKIINFAHAINYFRDEDKEFADEAVMDYSPKDFIDYIAGASFVITDSFHATVFSLIFHRPFYTLTRQSADGIKSMNSRVVDLLNTYGLPDRLIDAQEQLFDGNVNDIDFSTFDNMINEQRKKSMTFIKDSLLNRKGGNN</sequence>
<feature type="domain" description="Polysaccharide pyruvyl transferase" evidence="1">
    <location>
        <begin position="17"/>
        <end position="330"/>
    </location>
</feature>
<dbReference type="AlphaFoldDB" id="A0A413YWD4"/>
<dbReference type="GO" id="GO:0016740">
    <property type="term" value="F:transferase activity"/>
    <property type="evidence" value="ECO:0007669"/>
    <property type="project" value="UniProtKB-KW"/>
</dbReference>
<protein>
    <submittedName>
        <fullName evidence="2">Polysaccharide pyruvyl transferase family protein</fullName>
    </submittedName>
</protein>
<dbReference type="Pfam" id="PF04230">
    <property type="entry name" value="PS_pyruv_trans"/>
    <property type="match status" value="1"/>
</dbReference>
<name>A0A413YWD4_9FIRM</name>
<evidence type="ECO:0000313" key="3">
    <source>
        <dbReference type="Proteomes" id="UP000285844"/>
    </source>
</evidence>
<comment type="caution">
    <text evidence="2">The sequence shown here is derived from an EMBL/GenBank/DDBJ whole genome shotgun (WGS) entry which is preliminary data.</text>
</comment>
<organism evidence="2 3">
    <name type="scientific">Lachnospira eligens</name>
    <dbReference type="NCBI Taxonomy" id="39485"/>
    <lineage>
        <taxon>Bacteria</taxon>
        <taxon>Bacillati</taxon>
        <taxon>Bacillota</taxon>
        <taxon>Clostridia</taxon>
        <taxon>Lachnospirales</taxon>
        <taxon>Lachnospiraceae</taxon>
        <taxon>Lachnospira</taxon>
    </lineage>
</organism>
<proteinExistence type="predicted"/>
<dbReference type="EMBL" id="QSHM01000006">
    <property type="protein sequence ID" value="RHC13347.1"/>
    <property type="molecule type" value="Genomic_DNA"/>
</dbReference>
<gene>
    <name evidence="2" type="ORF">DW858_06600</name>
</gene>
<dbReference type="InterPro" id="IPR007345">
    <property type="entry name" value="Polysacch_pyruvyl_Trfase"/>
</dbReference>
<dbReference type="Proteomes" id="UP000285844">
    <property type="component" value="Unassembled WGS sequence"/>
</dbReference>